<evidence type="ECO:0000259" key="10">
    <source>
        <dbReference type="PROSITE" id="PS50222"/>
    </source>
</evidence>
<dbReference type="Pfam" id="PF07992">
    <property type="entry name" value="Pyr_redox_2"/>
    <property type="match status" value="1"/>
</dbReference>
<comment type="catalytic activity">
    <reaction evidence="8">
        <text>a quinone + NADH + H(+) = a quinol + NAD(+)</text>
        <dbReference type="Rhea" id="RHEA:46160"/>
        <dbReference type="ChEBI" id="CHEBI:15378"/>
        <dbReference type="ChEBI" id="CHEBI:24646"/>
        <dbReference type="ChEBI" id="CHEBI:57540"/>
        <dbReference type="ChEBI" id="CHEBI:57945"/>
        <dbReference type="ChEBI" id="CHEBI:132124"/>
        <dbReference type="EC" id="1.6.5.9"/>
    </reaction>
</comment>
<keyword evidence="6" id="KW-0560">Oxidoreductase</keyword>
<dbReference type="GO" id="GO:0005739">
    <property type="term" value="C:mitochondrion"/>
    <property type="evidence" value="ECO:0007669"/>
    <property type="project" value="TreeGrafter"/>
</dbReference>
<reference evidence="11 12" key="1">
    <citation type="submission" date="2016-02" db="EMBL/GenBank/DDBJ databases">
        <title>Genome analysis of coral dinoflagellate symbionts highlights evolutionary adaptations to a symbiotic lifestyle.</title>
        <authorList>
            <person name="Aranda M."/>
            <person name="Li Y."/>
            <person name="Liew Y.J."/>
            <person name="Baumgarten S."/>
            <person name="Simakov O."/>
            <person name="Wilson M."/>
            <person name="Piel J."/>
            <person name="Ashoor H."/>
            <person name="Bougouffa S."/>
            <person name="Bajic V.B."/>
            <person name="Ryu T."/>
            <person name="Ravasi T."/>
            <person name="Bayer T."/>
            <person name="Micklem G."/>
            <person name="Kim H."/>
            <person name="Bhak J."/>
            <person name="Lajeunesse T.C."/>
            <person name="Voolstra C.R."/>
        </authorList>
    </citation>
    <scope>NUCLEOTIDE SEQUENCE [LARGE SCALE GENOMIC DNA]</scope>
    <source>
        <strain evidence="11 12">CCMP2467</strain>
    </source>
</reference>
<dbReference type="EMBL" id="LSRX01000314">
    <property type="protein sequence ID" value="OLQ00817.1"/>
    <property type="molecule type" value="Genomic_DNA"/>
</dbReference>
<dbReference type="EC" id="1.6.5.9" evidence="2"/>
<evidence type="ECO:0000256" key="7">
    <source>
        <dbReference type="ARBA" id="ARBA00023027"/>
    </source>
</evidence>
<dbReference type="InterPro" id="IPR045024">
    <property type="entry name" value="NDH-2"/>
</dbReference>
<dbReference type="Gene3D" id="3.50.50.100">
    <property type="match status" value="2"/>
</dbReference>
<dbReference type="InterPro" id="IPR002048">
    <property type="entry name" value="EF_hand_dom"/>
</dbReference>
<dbReference type="InterPro" id="IPR018247">
    <property type="entry name" value="EF_Hand_1_Ca_BS"/>
</dbReference>
<dbReference type="InterPro" id="IPR036188">
    <property type="entry name" value="FAD/NAD-bd_sf"/>
</dbReference>
<keyword evidence="11" id="KW-0830">Ubiquinone</keyword>
<dbReference type="OrthoDB" id="3244603at2759"/>
<keyword evidence="7" id="KW-0520">NAD</keyword>
<dbReference type="PROSITE" id="PS00018">
    <property type="entry name" value="EF_HAND_1"/>
    <property type="match status" value="1"/>
</dbReference>
<accession>A0A1Q9E092</accession>
<dbReference type="GO" id="GO:0050136">
    <property type="term" value="F:NADH dehydrogenase (quinone) (non-electrogenic) activity"/>
    <property type="evidence" value="ECO:0007669"/>
    <property type="project" value="UniProtKB-EC"/>
</dbReference>
<evidence type="ECO:0000256" key="3">
    <source>
        <dbReference type="ARBA" id="ARBA00022630"/>
    </source>
</evidence>
<dbReference type="SUPFAM" id="SSF51905">
    <property type="entry name" value="FAD/NAD(P)-binding domain"/>
    <property type="match status" value="2"/>
</dbReference>
<gene>
    <name evidence="11" type="primary">NDB1</name>
    <name evidence="11" type="ORF">AK812_SmicGene16483</name>
</gene>
<keyword evidence="12" id="KW-1185">Reference proteome</keyword>
<evidence type="ECO:0000256" key="5">
    <source>
        <dbReference type="ARBA" id="ARBA00022946"/>
    </source>
</evidence>
<evidence type="ECO:0000256" key="6">
    <source>
        <dbReference type="ARBA" id="ARBA00023002"/>
    </source>
</evidence>
<comment type="caution">
    <text evidence="11">The sequence shown here is derived from an EMBL/GenBank/DDBJ whole genome shotgun (WGS) entry which is preliminary data.</text>
</comment>
<evidence type="ECO:0000256" key="4">
    <source>
        <dbReference type="ARBA" id="ARBA00022827"/>
    </source>
</evidence>
<dbReference type="AlphaFoldDB" id="A0A1Q9E092"/>
<keyword evidence="3" id="KW-0285">Flavoprotein</keyword>
<keyword evidence="4" id="KW-0274">FAD</keyword>
<organism evidence="11 12">
    <name type="scientific">Symbiodinium microadriaticum</name>
    <name type="common">Dinoflagellate</name>
    <name type="synonym">Zooxanthella microadriatica</name>
    <dbReference type="NCBI Taxonomy" id="2951"/>
    <lineage>
        <taxon>Eukaryota</taxon>
        <taxon>Sar</taxon>
        <taxon>Alveolata</taxon>
        <taxon>Dinophyceae</taxon>
        <taxon>Suessiales</taxon>
        <taxon>Symbiodiniaceae</taxon>
        <taxon>Symbiodinium</taxon>
    </lineage>
</organism>
<evidence type="ECO:0000256" key="9">
    <source>
        <dbReference type="ARBA" id="ARBA00049010"/>
    </source>
</evidence>
<keyword evidence="5" id="KW-0809">Transit peptide</keyword>
<dbReference type="InterPro" id="IPR054585">
    <property type="entry name" value="NDH2-like_C"/>
</dbReference>
<dbReference type="Proteomes" id="UP000186817">
    <property type="component" value="Unassembled WGS sequence"/>
</dbReference>
<dbReference type="PROSITE" id="PS50222">
    <property type="entry name" value="EF_HAND_2"/>
    <property type="match status" value="1"/>
</dbReference>
<proteinExistence type="inferred from homology"/>
<dbReference type="GO" id="GO:0005509">
    <property type="term" value="F:calcium ion binding"/>
    <property type="evidence" value="ECO:0007669"/>
    <property type="project" value="InterPro"/>
</dbReference>
<evidence type="ECO:0000256" key="2">
    <source>
        <dbReference type="ARBA" id="ARBA00012637"/>
    </source>
</evidence>
<dbReference type="InterPro" id="IPR023753">
    <property type="entry name" value="FAD/NAD-binding_dom"/>
</dbReference>
<protein>
    <recommendedName>
        <fullName evidence="2">NADH:ubiquinone reductase (non-electrogenic)</fullName>
        <ecNumber evidence="2">1.6.5.9</ecNumber>
    </recommendedName>
</protein>
<sequence>MVVALLELEPLLERHLLGKAAALVRASPLHSCTRRLTEECCLKQFGTSSLLRPIGPQLKSMKENPPLYAAAQTFSKAEIALAWQAKERRGGCFRWLLPAFPKPDRRGLSWPVLPLSNRSFSYSSCAVAKWYDELTEAPGHVEIALFPLPMMCFGQIVGLMQQSPAAADDATAAWRAVTEAPGHVEIGLFPLPTMCFGQIVGLMQQRPAAADDATENPPLYAAAQTFSKAEIALAWQAKERRGGCFRWLLPAFPKPDRFLPGYSSCTVAKWYDELTEAPGHVEIALFPLPMMCFGQIVGLMQQRPAAADDATAAWLPDVLESVRQLHTRVHHWASLERQDSDGKLPRMEVPLGLSHARLTTRRLLIRDSGDSFDICVSGWLGFPRYGAVKLPLFLEDIATLFSTEGHAGIAVPPILLGEHLSITTGAAAVLLERVTSEEFTPSVEALPELFHEATLPARDSAIRDLVKPRYYAFVIATTLQLEDIANYYDITVVSPRNFFLYTPLLPASTMGSIEERSIVTPIRRVIKGKADFLEAKCEEIDIDNKTVKCTRAGTPDFSGDVDYEHFPTDDVPRKMEFNINYDILIYGVGAQTNTFRTPGVEEHAFFFKELSDARKVREKVTELFERASLPTSTETQKKRWLSFVVVGGGPTGVEVAADMADFITGDAAELYPKLMEYVKVKLVNTGDFLLSTYDRGISQKCIEIFEEKGVEVLAGYRVTEITKKEIQMKKKDGEAVALEYGCVVWAAGIRQNELTNQLKDSLIKLNEGVSDSNVKILKTPANGIITDDWLQVRGSGGSIYALGDAASVRHERTSPYADSLFQAADLDNSGDLTLTELRDLFQGASDEFPQLEEYAQYLSAAVEEDNPRVNAIAKVFGEALERERQAWKKAKELVSQRASDRTKRKGAGEVEKDFTESDANSNKVFDLEVAAQQGKYLAGMFDKAILDGEIDSFTDVAKSSGPFTYFHKGSLAYLGGGSAAFDLPIIGPITGPAAGVAWKLYETSAQLSWKNRALVGLDWLRGEVFGRDTSRIN</sequence>
<dbReference type="PANTHER" id="PTHR43706">
    <property type="entry name" value="NADH DEHYDROGENASE"/>
    <property type="match status" value="1"/>
</dbReference>
<evidence type="ECO:0000313" key="11">
    <source>
        <dbReference type="EMBL" id="OLQ00817.1"/>
    </source>
</evidence>
<comment type="catalytic activity">
    <reaction evidence="9">
        <text>a ubiquinone + NADH + H(+) = a ubiquinol + NAD(+)</text>
        <dbReference type="Rhea" id="RHEA:23152"/>
        <dbReference type="Rhea" id="RHEA-COMP:9565"/>
        <dbReference type="Rhea" id="RHEA-COMP:9566"/>
        <dbReference type="ChEBI" id="CHEBI:15378"/>
        <dbReference type="ChEBI" id="CHEBI:16389"/>
        <dbReference type="ChEBI" id="CHEBI:17976"/>
        <dbReference type="ChEBI" id="CHEBI:57540"/>
        <dbReference type="ChEBI" id="CHEBI:57945"/>
    </reaction>
</comment>
<evidence type="ECO:0000313" key="12">
    <source>
        <dbReference type="Proteomes" id="UP000186817"/>
    </source>
</evidence>
<feature type="domain" description="EF-hand" evidence="10">
    <location>
        <begin position="812"/>
        <end position="847"/>
    </location>
</feature>
<name>A0A1Q9E092_SYMMI</name>
<evidence type="ECO:0000256" key="8">
    <source>
        <dbReference type="ARBA" id="ARBA00047599"/>
    </source>
</evidence>
<dbReference type="PANTHER" id="PTHR43706:SF47">
    <property type="entry name" value="EXTERNAL NADH-UBIQUINONE OXIDOREDUCTASE 1, MITOCHONDRIAL-RELATED"/>
    <property type="match status" value="1"/>
</dbReference>
<dbReference type="Pfam" id="PF22366">
    <property type="entry name" value="NDH2_C"/>
    <property type="match status" value="1"/>
</dbReference>
<evidence type="ECO:0000256" key="1">
    <source>
        <dbReference type="ARBA" id="ARBA00005272"/>
    </source>
</evidence>
<comment type="similarity">
    <text evidence="1">Belongs to the NADH dehydrogenase family.</text>
</comment>